<dbReference type="Gene3D" id="2.20.28.10">
    <property type="match status" value="1"/>
</dbReference>
<dbReference type="PROSITE" id="PS50902">
    <property type="entry name" value="FLAVODOXIN_LIKE"/>
    <property type="match status" value="1"/>
</dbReference>
<gene>
    <name evidence="11" type="ORF">HNP82_000954</name>
</gene>
<dbReference type="CDD" id="cd07709">
    <property type="entry name" value="flavodiiron_proteins_MBL-fold"/>
    <property type="match status" value="1"/>
</dbReference>
<dbReference type="Gene3D" id="3.40.50.360">
    <property type="match status" value="1"/>
</dbReference>
<dbReference type="Gene3D" id="3.50.50.60">
    <property type="entry name" value="FAD/NAD(P)-binding domain"/>
    <property type="match status" value="2"/>
</dbReference>
<comment type="caution">
    <text evidence="11">The sequence shown here is derived from an EMBL/GenBank/DDBJ whole genome shotgun (WGS) entry which is preliminary data.</text>
</comment>
<dbReference type="GO" id="GO:0010181">
    <property type="term" value="F:FMN binding"/>
    <property type="evidence" value="ECO:0007669"/>
    <property type="project" value="InterPro"/>
</dbReference>
<keyword evidence="12" id="KW-1185">Reference proteome</keyword>
<dbReference type="Pfam" id="PF07992">
    <property type="entry name" value="Pyr_redox_2"/>
    <property type="match status" value="1"/>
</dbReference>
<dbReference type="EMBL" id="JACHFW010000002">
    <property type="protein sequence ID" value="MBB5263856.1"/>
    <property type="molecule type" value="Genomic_DNA"/>
</dbReference>
<organism evidence="11 12">
    <name type="scientific">Catenibacillus scindens</name>
    <dbReference type="NCBI Taxonomy" id="673271"/>
    <lineage>
        <taxon>Bacteria</taxon>
        <taxon>Bacillati</taxon>
        <taxon>Bacillota</taxon>
        <taxon>Clostridia</taxon>
        <taxon>Lachnospirales</taxon>
        <taxon>Lachnospiraceae</taxon>
        <taxon>Catenibacillus</taxon>
    </lineage>
</organism>
<feature type="domain" description="Rubredoxin-like" evidence="10">
    <location>
        <begin position="411"/>
        <end position="443"/>
    </location>
</feature>
<dbReference type="PRINTS" id="PR00411">
    <property type="entry name" value="PNDRDTASEI"/>
</dbReference>
<dbReference type="InterPro" id="IPR036188">
    <property type="entry name" value="FAD/NAD-bd_sf"/>
</dbReference>
<dbReference type="InterPro" id="IPR016156">
    <property type="entry name" value="FAD/NAD-linked_Rdtase_dimer_sf"/>
</dbReference>
<dbReference type="PROSITE" id="PS50903">
    <property type="entry name" value="RUBREDOXIN_LIKE"/>
    <property type="match status" value="1"/>
</dbReference>
<keyword evidence="5" id="KW-0285">Flavoprotein</keyword>
<dbReference type="InterPro" id="IPR036866">
    <property type="entry name" value="RibonucZ/Hydroxyglut_hydro"/>
</dbReference>
<comment type="cofactor">
    <cofactor evidence="2">
        <name>FAD</name>
        <dbReference type="ChEBI" id="CHEBI:57692"/>
    </cofactor>
</comment>
<evidence type="ECO:0000256" key="4">
    <source>
        <dbReference type="ARBA" id="ARBA00022448"/>
    </source>
</evidence>
<dbReference type="SUPFAM" id="SSF57802">
    <property type="entry name" value="Rubredoxin-like"/>
    <property type="match status" value="1"/>
</dbReference>
<sequence length="844" mass="92768">MKTLKLRDDFYWAGIIDKDLRVFDIIMYTEFGTTYNSYILKAGDKIVLFETAKARFFNEYIEKVNEITGGAKIDYLVVDHTEPDHAGSVERLLELNPGLKIIATGCAAGFLKEIVNRDFTVITVKDNETMKIGNKTLRFLVVPNLHWPDTMYTYIEEEQILVTCDSFGSHYAFDGVLVSKVTDHEGYMRATKYYFDNIIGPFKSYMKAALDRVRQLDVTMICTGHGPVLDARLDFIMDTYDQWCAPMAANARKTVVIPYVSAYGYTKTLAEKISEGIKDSGDIDVQIYDMVESDGAAVAEKLAAADGILLGSPTILGEALKPIWDLTLGMFPVTHGGKLAGAFGSYGWSGEAVEHLTQRLKQLRMKTVEGLRVRFNPGEANLIDAYEFGYNFGCTLLDKERPKKKEKTGARSLVKCLVCGEIFDSSMEVCPVCGVGRENFVPVDEETVDFSNDTQNYYVIIGNGTAGLNAAKAIRERDKTGSVLMISNEPYATYNRPMLTKSIMADLDPEQLAVENKEWYEKNRIFQVLGKTAVHIDTAEKEVVLDDGSRLKYTKLICATGSECFIPPIDGKDKEGVVAIRRLADVRKVETLLESTKQAVVIGGGVLGLEAAWELKKSGCDVTVLELAPVLMGRQLDEDAGQMIKSISEGQGIAIHTGVNIVRIDGDERAAGVVLEDGTIFPAQLVVISAGVRANAALAGEAGAAVDRAVIVNEKMETSAADIYACGDCAQFEGVNYAIWPEASDQGKVAGANAAGDSLVYENVPAALNFHGFNTALFAAGDNGKNPNLVYKTVEFKDMGRKQYEKLYFLNDRLCGVILIGDVSSMARLSEALKQHKTYREIMD</sequence>
<dbReference type="InterPro" id="IPR045761">
    <property type="entry name" value="ODP_dom"/>
</dbReference>
<protein>
    <submittedName>
        <fullName evidence="11">Flavorubredoxin/NADPH-dependent 2,4-dienoyl-CoA reductase/sulfur reductase-like enzyme</fullName>
    </submittedName>
</protein>
<accession>A0A7W8H8J3</accession>
<dbReference type="SUPFAM" id="SSF56281">
    <property type="entry name" value="Metallo-hydrolase/oxidoreductase"/>
    <property type="match status" value="1"/>
</dbReference>
<dbReference type="Proteomes" id="UP000543642">
    <property type="component" value="Unassembled WGS sequence"/>
</dbReference>
<evidence type="ECO:0000313" key="11">
    <source>
        <dbReference type="EMBL" id="MBB5263856.1"/>
    </source>
</evidence>
<keyword evidence="6" id="KW-0274">FAD</keyword>
<dbReference type="InterPro" id="IPR024934">
    <property type="entry name" value="Rubredoxin-like_dom"/>
</dbReference>
<comment type="cofactor">
    <cofactor evidence="1">
        <name>Fe cation</name>
        <dbReference type="ChEBI" id="CHEBI:24875"/>
    </cofactor>
</comment>
<dbReference type="RefSeq" id="WP_183772027.1">
    <property type="nucleotide sequence ID" value="NZ_CAWVEG010000136.1"/>
</dbReference>
<dbReference type="Pfam" id="PF19583">
    <property type="entry name" value="ODP"/>
    <property type="match status" value="1"/>
</dbReference>
<evidence type="ECO:0000256" key="6">
    <source>
        <dbReference type="ARBA" id="ARBA00022827"/>
    </source>
</evidence>
<dbReference type="InterPro" id="IPR051285">
    <property type="entry name" value="NADH_oxidoreductase_modular"/>
</dbReference>
<dbReference type="InterPro" id="IPR023753">
    <property type="entry name" value="FAD/NAD-binding_dom"/>
</dbReference>
<dbReference type="InterPro" id="IPR041575">
    <property type="entry name" value="Rubredoxin_C"/>
</dbReference>
<proteinExistence type="inferred from homology"/>
<dbReference type="SMART" id="SM00849">
    <property type="entry name" value="Lactamase_B"/>
    <property type="match status" value="1"/>
</dbReference>
<dbReference type="SUPFAM" id="SSF51905">
    <property type="entry name" value="FAD/NAD(P)-binding domain"/>
    <property type="match status" value="2"/>
</dbReference>
<evidence type="ECO:0000256" key="3">
    <source>
        <dbReference type="ARBA" id="ARBA00007121"/>
    </source>
</evidence>
<dbReference type="PANTHER" id="PTHR32145:SF11">
    <property type="entry name" value="DIFLAVIN FLAVOPROTEIN A 2-RELATED"/>
    <property type="match status" value="1"/>
</dbReference>
<dbReference type="InterPro" id="IPR001279">
    <property type="entry name" value="Metallo-B-lactamas"/>
</dbReference>
<dbReference type="GO" id="GO:0005506">
    <property type="term" value="F:iron ion binding"/>
    <property type="evidence" value="ECO:0007669"/>
    <property type="project" value="InterPro"/>
</dbReference>
<keyword evidence="7" id="KW-0249">Electron transport</keyword>
<dbReference type="CDD" id="cd00350">
    <property type="entry name" value="rubredoxin_like"/>
    <property type="match status" value="1"/>
</dbReference>
<reference evidence="11 12" key="1">
    <citation type="submission" date="2020-08" db="EMBL/GenBank/DDBJ databases">
        <title>Genomic Encyclopedia of Type Strains, Phase IV (KMG-IV): sequencing the most valuable type-strain genomes for metagenomic binning, comparative biology and taxonomic classification.</title>
        <authorList>
            <person name="Goeker M."/>
        </authorList>
    </citation>
    <scope>NUCLEOTIDE SEQUENCE [LARGE SCALE GENOMIC DNA]</scope>
    <source>
        <strain evidence="11 12">DSM 106146</strain>
    </source>
</reference>
<dbReference type="SUPFAM" id="SSF52218">
    <property type="entry name" value="Flavoproteins"/>
    <property type="match status" value="1"/>
</dbReference>
<dbReference type="PANTHER" id="PTHR32145">
    <property type="entry name" value="DIFLAVIN FLAVOPROTEIN A 2-RELATED"/>
    <property type="match status" value="1"/>
</dbReference>
<dbReference type="InterPro" id="IPR008254">
    <property type="entry name" value="Flavodoxin/NO_synth"/>
</dbReference>
<evidence type="ECO:0000256" key="1">
    <source>
        <dbReference type="ARBA" id="ARBA00001962"/>
    </source>
</evidence>
<dbReference type="Gene3D" id="3.30.390.30">
    <property type="match status" value="1"/>
</dbReference>
<evidence type="ECO:0000259" key="10">
    <source>
        <dbReference type="PROSITE" id="PS50903"/>
    </source>
</evidence>
<dbReference type="Gene3D" id="3.60.15.10">
    <property type="entry name" value="Ribonuclease Z/Hydroxyacylglutathione hydrolase-like"/>
    <property type="match status" value="1"/>
</dbReference>
<dbReference type="Pfam" id="PF00258">
    <property type="entry name" value="Flavodoxin_1"/>
    <property type="match status" value="1"/>
</dbReference>
<evidence type="ECO:0000256" key="8">
    <source>
        <dbReference type="ARBA" id="ARBA00023004"/>
    </source>
</evidence>
<evidence type="ECO:0000256" key="7">
    <source>
        <dbReference type="ARBA" id="ARBA00022982"/>
    </source>
</evidence>
<dbReference type="Pfam" id="PF18267">
    <property type="entry name" value="Rubredoxin_C"/>
    <property type="match status" value="1"/>
</dbReference>
<feature type="domain" description="Flavodoxin-like" evidence="9">
    <location>
        <begin position="255"/>
        <end position="393"/>
    </location>
</feature>
<keyword evidence="8" id="KW-0408">Iron</keyword>
<evidence type="ECO:0000256" key="2">
    <source>
        <dbReference type="ARBA" id="ARBA00001974"/>
    </source>
</evidence>
<name>A0A7W8H8J3_9FIRM</name>
<evidence type="ECO:0000256" key="5">
    <source>
        <dbReference type="ARBA" id="ARBA00022630"/>
    </source>
</evidence>
<dbReference type="InterPro" id="IPR029039">
    <property type="entry name" value="Flavoprotein-like_sf"/>
</dbReference>
<keyword evidence="4" id="KW-0813">Transport</keyword>
<evidence type="ECO:0000259" key="9">
    <source>
        <dbReference type="PROSITE" id="PS50902"/>
    </source>
</evidence>
<evidence type="ECO:0000313" key="12">
    <source>
        <dbReference type="Proteomes" id="UP000543642"/>
    </source>
</evidence>
<dbReference type="PRINTS" id="PR00368">
    <property type="entry name" value="FADPNR"/>
</dbReference>
<comment type="similarity">
    <text evidence="3">In the N-terminal section; belongs to the zinc metallo-hydrolase group 3 family.</text>
</comment>
<dbReference type="GO" id="GO:0016651">
    <property type="term" value="F:oxidoreductase activity, acting on NAD(P)H"/>
    <property type="evidence" value="ECO:0007669"/>
    <property type="project" value="UniProtKB-ARBA"/>
</dbReference>
<dbReference type="AlphaFoldDB" id="A0A7W8H8J3"/>